<feature type="domain" description="Glycosyltransferase subfamily 4-like N-terminal" evidence="2">
    <location>
        <begin position="12"/>
        <end position="170"/>
    </location>
</feature>
<dbReference type="AlphaFoldDB" id="A0AAE3MGL7"/>
<dbReference type="Pfam" id="PF00534">
    <property type="entry name" value="Glycos_transf_1"/>
    <property type="match status" value="1"/>
</dbReference>
<dbReference type="Proteomes" id="UP001207408">
    <property type="component" value="Unassembled WGS sequence"/>
</dbReference>
<dbReference type="Gene3D" id="3.40.50.2000">
    <property type="entry name" value="Glycogen Phosphorylase B"/>
    <property type="match status" value="2"/>
</dbReference>
<evidence type="ECO:0000259" key="1">
    <source>
        <dbReference type="Pfam" id="PF00534"/>
    </source>
</evidence>
<accession>A0AAE3MGL7</accession>
<feature type="domain" description="Glycosyl transferase family 1" evidence="1">
    <location>
        <begin position="189"/>
        <end position="342"/>
    </location>
</feature>
<dbReference type="RefSeq" id="WP_301201766.1">
    <property type="nucleotide sequence ID" value="NZ_JAPDPI010000045.1"/>
</dbReference>
<dbReference type="InterPro" id="IPR028098">
    <property type="entry name" value="Glyco_trans_4-like_N"/>
</dbReference>
<dbReference type="SUPFAM" id="SSF53756">
    <property type="entry name" value="UDP-Glycosyltransferase/glycogen phosphorylase"/>
    <property type="match status" value="1"/>
</dbReference>
<proteinExistence type="predicted"/>
<gene>
    <name evidence="3" type="ORF">OM074_17300</name>
</gene>
<evidence type="ECO:0000313" key="4">
    <source>
        <dbReference type="Proteomes" id="UP001207408"/>
    </source>
</evidence>
<sequence length="360" mass="41256">MKITYFIHSLNIGGVTRAFVNQANELSVRGYDVDFVICNHTGELFHELSEDVNLISFGNKRITQSFFDFIMYLKKCRPSYVITGSNVQNEFVIFSNIICGSITKVIATQRNYFDIELKDKFVYGKYYRVFMRLLYPKAFRVIAVSDGIKSLLEELLPNQKIIRIYNPFDKKEIEKKALKSSYEKDLIPKKYIFIGARLVDIKNLILLIDSFSILIKRHTEYNLIISGEGDQKHNLVKLVEKYKISERVIFTGNLPNCYYLLKKASIVAVTSLCEALPGIIIESLMLNKTVVSTPNAGAVEILENGKYGYISKSFDDAEEFASLMETAIDNPIDPQLLKNRAKDFDSETVIKEYEKLFLPS</sequence>
<evidence type="ECO:0000313" key="3">
    <source>
        <dbReference type="EMBL" id="MCW3807394.1"/>
    </source>
</evidence>
<keyword evidence="4" id="KW-1185">Reference proteome</keyword>
<dbReference type="PANTHER" id="PTHR12526">
    <property type="entry name" value="GLYCOSYLTRANSFERASE"/>
    <property type="match status" value="1"/>
</dbReference>
<dbReference type="GO" id="GO:0016757">
    <property type="term" value="F:glycosyltransferase activity"/>
    <property type="evidence" value="ECO:0007669"/>
    <property type="project" value="InterPro"/>
</dbReference>
<reference evidence="3" key="1">
    <citation type="submission" date="2022-10" db="EMBL/GenBank/DDBJ databases">
        <authorList>
            <person name="Yu W.X."/>
        </authorList>
    </citation>
    <scope>NUCLEOTIDE SEQUENCE</scope>
    <source>
        <strain evidence="3">D04</strain>
    </source>
</reference>
<comment type="caution">
    <text evidence="3">The sequence shown here is derived from an EMBL/GenBank/DDBJ whole genome shotgun (WGS) entry which is preliminary data.</text>
</comment>
<organism evidence="3 4">
    <name type="scientific">Plebeiibacterium marinum</name>
    <dbReference type="NCBI Taxonomy" id="2992111"/>
    <lineage>
        <taxon>Bacteria</taxon>
        <taxon>Pseudomonadati</taxon>
        <taxon>Bacteroidota</taxon>
        <taxon>Bacteroidia</taxon>
        <taxon>Marinilabiliales</taxon>
        <taxon>Marinilabiliaceae</taxon>
        <taxon>Plebeiibacterium</taxon>
    </lineage>
</organism>
<name>A0AAE3MGL7_9BACT</name>
<dbReference type="InterPro" id="IPR001296">
    <property type="entry name" value="Glyco_trans_1"/>
</dbReference>
<dbReference type="EMBL" id="JAPDPI010000045">
    <property type="protein sequence ID" value="MCW3807394.1"/>
    <property type="molecule type" value="Genomic_DNA"/>
</dbReference>
<evidence type="ECO:0000259" key="2">
    <source>
        <dbReference type="Pfam" id="PF13439"/>
    </source>
</evidence>
<dbReference type="CDD" id="cd03811">
    <property type="entry name" value="GT4_GT28_WabH-like"/>
    <property type="match status" value="1"/>
</dbReference>
<dbReference type="Pfam" id="PF13439">
    <property type="entry name" value="Glyco_transf_4"/>
    <property type="match status" value="1"/>
</dbReference>
<protein>
    <submittedName>
        <fullName evidence="3">Glycosyltransferase</fullName>
    </submittedName>
</protein>